<reference evidence="1 2" key="1">
    <citation type="journal article" date="2018" name="IMA Fungus">
        <title>IMA Genome-F 9: Draft genome sequence of Annulohypoxylon stygium, Aspergillus mulundensis, Berkeleyomyces basicola (syn. Thielaviopsis basicola), Ceratocystis smalleyi, two Cercospora beticola strains, Coleophoma cylindrospora, Fusarium fracticaudum, Phialophora cf. hyalina, and Morchella septimelata.</title>
        <authorList>
            <person name="Wingfield B.D."/>
            <person name="Bills G.F."/>
            <person name="Dong Y."/>
            <person name="Huang W."/>
            <person name="Nel W.J."/>
            <person name="Swalarsk-Parry B.S."/>
            <person name="Vaghefi N."/>
            <person name="Wilken P.M."/>
            <person name="An Z."/>
            <person name="de Beer Z.W."/>
            <person name="De Vos L."/>
            <person name="Chen L."/>
            <person name="Duong T.A."/>
            <person name="Gao Y."/>
            <person name="Hammerbacher A."/>
            <person name="Kikkert J.R."/>
            <person name="Li Y."/>
            <person name="Li H."/>
            <person name="Li K."/>
            <person name="Li Q."/>
            <person name="Liu X."/>
            <person name="Ma X."/>
            <person name="Naidoo K."/>
            <person name="Pethybridge S.J."/>
            <person name="Sun J."/>
            <person name="Steenkamp E.T."/>
            <person name="van der Nest M.A."/>
            <person name="van Wyk S."/>
            <person name="Wingfield M.J."/>
            <person name="Xiong C."/>
            <person name="Yue Q."/>
            <person name="Zhang X."/>
        </authorList>
    </citation>
    <scope>NUCLEOTIDE SEQUENCE [LARGE SCALE GENOMIC DNA]</scope>
    <source>
        <strain evidence="1 2">BP 5553</strain>
    </source>
</reference>
<proteinExistence type="predicted"/>
<dbReference type="EMBL" id="NPIC01000012">
    <property type="protein sequence ID" value="RDL31414.1"/>
    <property type="molecule type" value="Genomic_DNA"/>
</dbReference>
<comment type="caution">
    <text evidence="1">The sequence shown here is derived from an EMBL/GenBank/DDBJ whole genome shotgun (WGS) entry which is preliminary data.</text>
</comment>
<evidence type="ECO:0000313" key="1">
    <source>
        <dbReference type="EMBL" id="RDL31414.1"/>
    </source>
</evidence>
<sequence length="224" mass="25027">MRVSKTWDGVITNSPAIQQALYFRPISTATTTSTEPVHLANDPESGQVNGWDPTSDKVAGSWPVLNPLLMKKFGRCFFDFEGEYGYHRRAGAFYRLSWTARACEADREVALKGEDLGPQPSGRNNTSLANSITKILYSYADTSKHTTIEAQKSTWHAPIPVPNKHHSNKKRLALTENRALLLFSSLFLFVNKPNLAIGMRNSTDNSITLPSTRFFLFDTCRNGV</sequence>
<dbReference type="Proteomes" id="UP000254866">
    <property type="component" value="Unassembled WGS sequence"/>
</dbReference>
<name>A0A370TBI3_9HELO</name>
<dbReference type="AlphaFoldDB" id="A0A370TBI3"/>
<dbReference type="OrthoDB" id="3800738at2759"/>
<dbReference type="GeneID" id="43602472"/>
<protein>
    <submittedName>
        <fullName evidence="1">Uncharacterized protein</fullName>
    </submittedName>
</protein>
<organism evidence="1 2">
    <name type="scientific">Venustampulla echinocandica</name>
    <dbReference type="NCBI Taxonomy" id="2656787"/>
    <lineage>
        <taxon>Eukaryota</taxon>
        <taxon>Fungi</taxon>
        <taxon>Dikarya</taxon>
        <taxon>Ascomycota</taxon>
        <taxon>Pezizomycotina</taxon>
        <taxon>Leotiomycetes</taxon>
        <taxon>Helotiales</taxon>
        <taxon>Pleuroascaceae</taxon>
        <taxon>Venustampulla</taxon>
    </lineage>
</organism>
<dbReference type="RefSeq" id="XP_031865545.1">
    <property type="nucleotide sequence ID" value="XM_032018246.1"/>
</dbReference>
<keyword evidence="2" id="KW-1185">Reference proteome</keyword>
<accession>A0A370TBI3</accession>
<gene>
    <name evidence="1" type="ORF">BP5553_09623</name>
</gene>
<evidence type="ECO:0000313" key="2">
    <source>
        <dbReference type="Proteomes" id="UP000254866"/>
    </source>
</evidence>